<dbReference type="PANTHER" id="PTHR28136:SF1">
    <property type="entry name" value="NUCLEUS EXPORT PROTEIN BRL1"/>
    <property type="match status" value="1"/>
</dbReference>
<evidence type="ECO:0000313" key="4">
    <source>
        <dbReference type="Proteomes" id="UP000001861"/>
    </source>
</evidence>
<keyword evidence="1" id="KW-0812">Transmembrane</keyword>
<dbReference type="Pfam" id="PF10104">
    <property type="entry name" value="Brr6_like_C_C"/>
    <property type="match status" value="1"/>
</dbReference>
<keyword evidence="4" id="KW-1185">Reference proteome</keyword>
<dbReference type="Proteomes" id="UP000001861">
    <property type="component" value="Unassembled WGS sequence"/>
</dbReference>
<gene>
    <name evidence="3" type="ORF">CC1G_11257</name>
</gene>
<dbReference type="GO" id="GO:0006998">
    <property type="term" value="P:nuclear envelope organization"/>
    <property type="evidence" value="ECO:0007669"/>
    <property type="project" value="InterPro"/>
</dbReference>
<comment type="caution">
    <text evidence="3">The sequence shown here is derived from an EMBL/GenBank/DDBJ whole genome shotgun (WGS) entry which is preliminary data.</text>
</comment>
<dbReference type="RefSeq" id="XP_001834758.1">
    <property type="nucleotide sequence ID" value="XM_001834706.1"/>
</dbReference>
<dbReference type="KEGG" id="cci:CC1G_11257"/>
<dbReference type="GO" id="GO:0055088">
    <property type="term" value="P:lipid homeostasis"/>
    <property type="evidence" value="ECO:0007669"/>
    <property type="project" value="InterPro"/>
</dbReference>
<dbReference type="OMA" id="YLIEDSR"/>
<protein>
    <recommendedName>
        <fullName evidence="2">Brl1/Brr6 domain-containing protein</fullName>
    </recommendedName>
</protein>
<dbReference type="GO" id="GO:0031965">
    <property type="term" value="C:nuclear membrane"/>
    <property type="evidence" value="ECO:0007669"/>
    <property type="project" value="InterPro"/>
</dbReference>
<name>A8NLR4_COPC7</name>
<evidence type="ECO:0000259" key="2">
    <source>
        <dbReference type="SMART" id="SM01042"/>
    </source>
</evidence>
<dbReference type="InParanoid" id="A8NLR4"/>
<reference evidence="3 4" key="1">
    <citation type="journal article" date="2010" name="Proc. Natl. Acad. Sci. U.S.A.">
        <title>Insights into evolution of multicellular fungi from the assembled chromosomes of the mushroom Coprinopsis cinerea (Coprinus cinereus).</title>
        <authorList>
            <person name="Stajich J.E."/>
            <person name="Wilke S.K."/>
            <person name="Ahren D."/>
            <person name="Au C.H."/>
            <person name="Birren B.W."/>
            <person name="Borodovsky M."/>
            <person name="Burns C."/>
            <person name="Canback B."/>
            <person name="Casselton L.A."/>
            <person name="Cheng C.K."/>
            <person name="Deng J."/>
            <person name="Dietrich F.S."/>
            <person name="Fargo D.C."/>
            <person name="Farman M.L."/>
            <person name="Gathman A.C."/>
            <person name="Goldberg J."/>
            <person name="Guigo R."/>
            <person name="Hoegger P.J."/>
            <person name="Hooker J.B."/>
            <person name="Huggins A."/>
            <person name="James T.Y."/>
            <person name="Kamada T."/>
            <person name="Kilaru S."/>
            <person name="Kodira C."/>
            <person name="Kues U."/>
            <person name="Kupfer D."/>
            <person name="Kwan H.S."/>
            <person name="Lomsadze A."/>
            <person name="Li W."/>
            <person name="Lilly W.W."/>
            <person name="Ma L.J."/>
            <person name="Mackey A.J."/>
            <person name="Manning G."/>
            <person name="Martin F."/>
            <person name="Muraguchi H."/>
            <person name="Natvig D.O."/>
            <person name="Palmerini H."/>
            <person name="Ramesh M.A."/>
            <person name="Rehmeyer C.J."/>
            <person name="Roe B.A."/>
            <person name="Shenoy N."/>
            <person name="Stanke M."/>
            <person name="Ter-Hovhannisyan V."/>
            <person name="Tunlid A."/>
            <person name="Velagapudi R."/>
            <person name="Vision T.J."/>
            <person name="Zeng Q."/>
            <person name="Zolan M.E."/>
            <person name="Pukkila P.J."/>
        </authorList>
    </citation>
    <scope>NUCLEOTIDE SEQUENCE [LARGE SCALE GENOMIC DNA]</scope>
    <source>
        <strain evidence="4">Okayama-7 / 130 / ATCC MYA-4618 / FGSC 9003</strain>
    </source>
</reference>
<dbReference type="SMART" id="SM01042">
    <property type="entry name" value="Brr6_like_C_C"/>
    <property type="match status" value="1"/>
</dbReference>
<dbReference type="InterPro" id="IPR040202">
    <property type="entry name" value="Brl1/Brr6"/>
</dbReference>
<dbReference type="VEuPathDB" id="FungiDB:CC1G_11257"/>
<dbReference type="GeneID" id="6011275"/>
<evidence type="ECO:0000256" key="1">
    <source>
        <dbReference type="SAM" id="Phobius"/>
    </source>
</evidence>
<feature type="domain" description="Brl1/Brr6" evidence="2">
    <location>
        <begin position="5"/>
        <end position="131"/>
    </location>
</feature>
<dbReference type="EMBL" id="AACS02000012">
    <property type="protein sequence ID" value="EAU87077.1"/>
    <property type="molecule type" value="Genomic_DNA"/>
</dbReference>
<dbReference type="PANTHER" id="PTHR28136">
    <property type="entry name" value="NUCLEUS EXPORT PROTEIN BRR6"/>
    <property type="match status" value="1"/>
</dbReference>
<proteinExistence type="predicted"/>
<keyword evidence="1" id="KW-0472">Membrane</keyword>
<dbReference type="AlphaFoldDB" id="A8NLR4"/>
<accession>A8NLR4</accession>
<keyword evidence="1" id="KW-1133">Transmembrane helix</keyword>
<evidence type="ECO:0000313" key="3">
    <source>
        <dbReference type="EMBL" id="EAU87077.1"/>
    </source>
</evidence>
<dbReference type="InterPro" id="IPR018767">
    <property type="entry name" value="Brl1/Brr6_dom"/>
</dbReference>
<organism evidence="3 4">
    <name type="scientific">Coprinopsis cinerea (strain Okayama-7 / 130 / ATCC MYA-4618 / FGSC 9003)</name>
    <name type="common">Inky cap fungus</name>
    <name type="synonym">Hormographiella aspergillata</name>
    <dbReference type="NCBI Taxonomy" id="240176"/>
    <lineage>
        <taxon>Eukaryota</taxon>
        <taxon>Fungi</taxon>
        <taxon>Dikarya</taxon>
        <taxon>Basidiomycota</taxon>
        <taxon>Agaricomycotina</taxon>
        <taxon>Agaricomycetes</taxon>
        <taxon>Agaricomycetidae</taxon>
        <taxon>Agaricales</taxon>
        <taxon>Agaricineae</taxon>
        <taxon>Psathyrellaceae</taxon>
        <taxon>Coprinopsis</taxon>
    </lineage>
</organism>
<feature type="transmembrane region" description="Helical" evidence="1">
    <location>
        <begin position="12"/>
        <end position="33"/>
    </location>
</feature>
<sequence>MDEVTLRKLTTTFHVLIIISTAYTAVQTALILAQDIRHLFEQRRREQAFEIAACRSKYDANHCGTFPAPLLEEQCAELSLCMIRDPAVIHRFSLVGEYLGKTVNGFLGSISWGSAAFIGITFTTWFPVCYRWVRSALSYFLGPEL</sequence>